<evidence type="ECO:0000256" key="6">
    <source>
        <dbReference type="RuleBase" id="RU363132"/>
    </source>
</evidence>
<sequence length="208" mass="23426">MADSHPTPRISVHRALGGGTVADVLLWRNSCGGALILLASSTMLWYLFEIAGYNFLSFVANVLLLLLVILFLWAKFASLLNRSLPPIPNLEISEKTVGMVADELHLRINHTLSTAHDIVIGRDFKFFLKVAAGLWLVSYVGSLFKFLTLVYIGVILSLSVPAVYDKHQHFIDEKLRATHRIIQTQYKKINETVLRKLPSPSNREKKMQ</sequence>
<evidence type="ECO:0000256" key="5">
    <source>
        <dbReference type="ARBA" id="ARBA00023136"/>
    </source>
</evidence>
<evidence type="ECO:0000256" key="4">
    <source>
        <dbReference type="ARBA" id="ARBA00022989"/>
    </source>
</evidence>
<organism evidence="8 9">
    <name type="scientific">Hibiscus sabdariffa</name>
    <name type="common">roselle</name>
    <dbReference type="NCBI Taxonomy" id="183260"/>
    <lineage>
        <taxon>Eukaryota</taxon>
        <taxon>Viridiplantae</taxon>
        <taxon>Streptophyta</taxon>
        <taxon>Embryophyta</taxon>
        <taxon>Tracheophyta</taxon>
        <taxon>Spermatophyta</taxon>
        <taxon>Magnoliopsida</taxon>
        <taxon>eudicotyledons</taxon>
        <taxon>Gunneridae</taxon>
        <taxon>Pentapetalae</taxon>
        <taxon>rosids</taxon>
        <taxon>malvids</taxon>
        <taxon>Malvales</taxon>
        <taxon>Malvaceae</taxon>
        <taxon>Malvoideae</taxon>
        <taxon>Hibiscus</taxon>
    </lineage>
</organism>
<evidence type="ECO:0000313" key="9">
    <source>
        <dbReference type="Proteomes" id="UP001396334"/>
    </source>
</evidence>
<evidence type="ECO:0000256" key="3">
    <source>
        <dbReference type="ARBA" id="ARBA00022824"/>
    </source>
</evidence>
<proteinExistence type="predicted"/>
<feature type="domain" description="Reticulon" evidence="7">
    <location>
        <begin position="21"/>
        <end position="208"/>
    </location>
</feature>
<evidence type="ECO:0000256" key="1">
    <source>
        <dbReference type="ARBA" id="ARBA00004477"/>
    </source>
</evidence>
<protein>
    <recommendedName>
        <fullName evidence="6">Reticulon-like protein</fullName>
    </recommendedName>
</protein>
<feature type="transmembrane region" description="Helical" evidence="6">
    <location>
        <begin position="26"/>
        <end position="48"/>
    </location>
</feature>
<feature type="transmembrane region" description="Helical" evidence="6">
    <location>
        <begin position="143"/>
        <end position="164"/>
    </location>
</feature>
<dbReference type="PANTHER" id="PTHR10994">
    <property type="entry name" value="RETICULON"/>
    <property type="match status" value="1"/>
</dbReference>
<dbReference type="PROSITE" id="PS50845">
    <property type="entry name" value="RETICULON"/>
    <property type="match status" value="1"/>
</dbReference>
<feature type="transmembrane region" description="Helical" evidence="6">
    <location>
        <begin position="55"/>
        <end position="74"/>
    </location>
</feature>
<dbReference type="Proteomes" id="UP001396334">
    <property type="component" value="Unassembled WGS sequence"/>
</dbReference>
<keyword evidence="5 6" id="KW-0472">Membrane</keyword>
<evidence type="ECO:0000256" key="2">
    <source>
        <dbReference type="ARBA" id="ARBA00022692"/>
    </source>
</evidence>
<accession>A0ABR2R422</accession>
<dbReference type="InterPro" id="IPR045064">
    <property type="entry name" value="Reticulon-like"/>
</dbReference>
<dbReference type="PANTHER" id="PTHR10994:SF154">
    <property type="entry name" value="RETICULON-LIKE PROTEIN B11"/>
    <property type="match status" value="1"/>
</dbReference>
<reference evidence="8 9" key="1">
    <citation type="journal article" date="2024" name="G3 (Bethesda)">
        <title>Genome assembly of Hibiscus sabdariffa L. provides insights into metabolisms of medicinal natural products.</title>
        <authorList>
            <person name="Kim T."/>
        </authorList>
    </citation>
    <scope>NUCLEOTIDE SEQUENCE [LARGE SCALE GENOMIC DNA]</scope>
    <source>
        <strain evidence="8">TK-2024</strain>
        <tissue evidence="8">Old leaves</tissue>
    </source>
</reference>
<dbReference type="InterPro" id="IPR003388">
    <property type="entry name" value="Reticulon"/>
</dbReference>
<dbReference type="EMBL" id="JBBPBN010000026">
    <property type="protein sequence ID" value="KAK9007682.1"/>
    <property type="molecule type" value="Genomic_DNA"/>
</dbReference>
<keyword evidence="3 6" id="KW-0256">Endoplasmic reticulum</keyword>
<name>A0ABR2R422_9ROSI</name>
<gene>
    <name evidence="8" type="ORF">V6N11_074602</name>
</gene>
<keyword evidence="2 6" id="KW-0812">Transmembrane</keyword>
<evidence type="ECO:0000313" key="8">
    <source>
        <dbReference type="EMBL" id="KAK9007682.1"/>
    </source>
</evidence>
<dbReference type="Pfam" id="PF02453">
    <property type="entry name" value="Reticulon"/>
    <property type="match status" value="1"/>
</dbReference>
<comment type="subcellular location">
    <subcellularLocation>
        <location evidence="1 6">Endoplasmic reticulum membrane</location>
        <topology evidence="1 6">Multi-pass membrane protein</topology>
    </subcellularLocation>
</comment>
<evidence type="ECO:0000259" key="7">
    <source>
        <dbReference type="PROSITE" id="PS50845"/>
    </source>
</evidence>
<comment type="caution">
    <text evidence="8">The sequence shown here is derived from an EMBL/GenBank/DDBJ whole genome shotgun (WGS) entry which is preliminary data.</text>
</comment>
<keyword evidence="9" id="KW-1185">Reference proteome</keyword>
<keyword evidence="4 6" id="KW-1133">Transmembrane helix</keyword>